<dbReference type="Proteomes" id="UP001168821">
    <property type="component" value="Unassembled WGS sequence"/>
</dbReference>
<comment type="caution">
    <text evidence="2">The sequence shown here is derived from an EMBL/GenBank/DDBJ whole genome shotgun (WGS) entry which is preliminary data.</text>
</comment>
<evidence type="ECO:0000313" key="2">
    <source>
        <dbReference type="EMBL" id="KAJ3655716.1"/>
    </source>
</evidence>
<protein>
    <submittedName>
        <fullName evidence="2">Uncharacterized protein</fullName>
    </submittedName>
</protein>
<dbReference type="AlphaFoldDB" id="A0AA38MGQ7"/>
<organism evidence="2 3">
    <name type="scientific">Zophobas morio</name>
    <dbReference type="NCBI Taxonomy" id="2755281"/>
    <lineage>
        <taxon>Eukaryota</taxon>
        <taxon>Metazoa</taxon>
        <taxon>Ecdysozoa</taxon>
        <taxon>Arthropoda</taxon>
        <taxon>Hexapoda</taxon>
        <taxon>Insecta</taxon>
        <taxon>Pterygota</taxon>
        <taxon>Neoptera</taxon>
        <taxon>Endopterygota</taxon>
        <taxon>Coleoptera</taxon>
        <taxon>Polyphaga</taxon>
        <taxon>Cucujiformia</taxon>
        <taxon>Tenebrionidae</taxon>
        <taxon>Zophobas</taxon>
    </lineage>
</organism>
<feature type="coiled-coil region" evidence="1">
    <location>
        <begin position="18"/>
        <end position="49"/>
    </location>
</feature>
<proteinExistence type="predicted"/>
<keyword evidence="1" id="KW-0175">Coiled coil</keyword>
<keyword evidence="3" id="KW-1185">Reference proteome</keyword>
<name>A0AA38MGQ7_9CUCU</name>
<gene>
    <name evidence="2" type="ORF">Zmor_014836</name>
</gene>
<dbReference type="EMBL" id="JALNTZ010000004">
    <property type="protein sequence ID" value="KAJ3655716.1"/>
    <property type="molecule type" value="Genomic_DNA"/>
</dbReference>
<reference evidence="2" key="1">
    <citation type="journal article" date="2023" name="G3 (Bethesda)">
        <title>Whole genome assemblies of Zophobas morio and Tenebrio molitor.</title>
        <authorList>
            <person name="Kaur S."/>
            <person name="Stinson S.A."/>
            <person name="diCenzo G.C."/>
        </authorList>
    </citation>
    <scope>NUCLEOTIDE SEQUENCE</scope>
    <source>
        <strain evidence="2">QUZm001</strain>
    </source>
</reference>
<accession>A0AA38MGQ7</accession>
<sequence length="115" mass="12893">MTRSRLQTNTNTVISISVEELEELIEKATEKLETKIETMEQTLSVLIQNQKCICCEKQINKHPVSSDENSEDELNTSVETVISRERISVGLDKAKLGTARTGWEFIAVTGCTSFI</sequence>
<evidence type="ECO:0000256" key="1">
    <source>
        <dbReference type="SAM" id="Coils"/>
    </source>
</evidence>
<evidence type="ECO:0000313" key="3">
    <source>
        <dbReference type="Proteomes" id="UP001168821"/>
    </source>
</evidence>